<dbReference type="SUPFAM" id="SSF52096">
    <property type="entry name" value="ClpP/crotonase"/>
    <property type="match status" value="1"/>
</dbReference>
<dbReference type="PANTHER" id="PTHR32060:SF30">
    <property type="entry name" value="CARBOXY-TERMINAL PROCESSING PROTEASE CTPA"/>
    <property type="match status" value="1"/>
</dbReference>
<dbReference type="InterPro" id="IPR036034">
    <property type="entry name" value="PDZ_sf"/>
</dbReference>
<dbReference type="InterPro" id="IPR005151">
    <property type="entry name" value="Tail-specific_protease"/>
</dbReference>
<evidence type="ECO:0000313" key="2">
    <source>
        <dbReference type="EMBL" id="SFE40128.1"/>
    </source>
</evidence>
<protein>
    <submittedName>
        <fullName evidence="2">C-terminal processing protease CtpA/Prc, contains a PDZ domain</fullName>
    </submittedName>
</protein>
<dbReference type="SMART" id="SM00245">
    <property type="entry name" value="TSPc"/>
    <property type="match status" value="1"/>
</dbReference>
<dbReference type="RefSeq" id="WP_093831441.1">
    <property type="nucleotide sequence ID" value="NZ_FOLQ01000013.1"/>
</dbReference>
<name>A0A1I2A957_9BACT</name>
<organism evidence="2 3">
    <name type="scientific">Spirosoma endophyticum</name>
    <dbReference type="NCBI Taxonomy" id="662367"/>
    <lineage>
        <taxon>Bacteria</taxon>
        <taxon>Pseudomonadati</taxon>
        <taxon>Bacteroidota</taxon>
        <taxon>Cytophagia</taxon>
        <taxon>Cytophagales</taxon>
        <taxon>Cytophagaceae</taxon>
        <taxon>Spirosoma</taxon>
    </lineage>
</organism>
<gene>
    <name evidence="2" type="ORF">SAMN05216167_113109</name>
</gene>
<evidence type="ECO:0000259" key="1">
    <source>
        <dbReference type="SMART" id="SM00245"/>
    </source>
</evidence>
<dbReference type="CDD" id="cd07562">
    <property type="entry name" value="Peptidase_S41_TRI"/>
    <property type="match status" value="1"/>
</dbReference>
<keyword evidence="3" id="KW-1185">Reference proteome</keyword>
<dbReference type="Gene3D" id="3.90.226.10">
    <property type="entry name" value="2-enoyl-CoA Hydratase, Chain A, domain 1"/>
    <property type="match status" value="1"/>
</dbReference>
<dbReference type="GO" id="GO:0004175">
    <property type="term" value="F:endopeptidase activity"/>
    <property type="evidence" value="ECO:0007669"/>
    <property type="project" value="TreeGrafter"/>
</dbReference>
<dbReference type="PANTHER" id="PTHR32060">
    <property type="entry name" value="TAIL-SPECIFIC PROTEASE"/>
    <property type="match status" value="1"/>
</dbReference>
<dbReference type="InterPro" id="IPR029045">
    <property type="entry name" value="ClpP/crotonase-like_dom_sf"/>
</dbReference>
<feature type="domain" description="Tail specific protease" evidence="1">
    <location>
        <begin position="329"/>
        <end position="529"/>
    </location>
</feature>
<keyword evidence="2" id="KW-0378">Hydrolase</keyword>
<dbReference type="GO" id="GO:0030288">
    <property type="term" value="C:outer membrane-bounded periplasmic space"/>
    <property type="evidence" value="ECO:0007669"/>
    <property type="project" value="TreeGrafter"/>
</dbReference>
<dbReference type="SUPFAM" id="SSF50156">
    <property type="entry name" value="PDZ domain-like"/>
    <property type="match status" value="1"/>
</dbReference>
<proteinExistence type="predicted"/>
<dbReference type="GO" id="GO:0006508">
    <property type="term" value="P:proteolysis"/>
    <property type="evidence" value="ECO:0007669"/>
    <property type="project" value="UniProtKB-KW"/>
</dbReference>
<dbReference type="STRING" id="662367.SAMN05216167_113109"/>
<keyword evidence="2" id="KW-0645">Protease</keyword>
<dbReference type="AlphaFoldDB" id="A0A1I2A957"/>
<sequence length="554" mass="63062">MRFGYIFVFISLSCSAQSLTETQKLASLGEVWGFLKYYHPAVATGRLNWDEQLVTLVPQIQQAHDRNELSTIYLRLIDNLGIVTPCQTCSFAESIPIRLRRNFDLSLLNDSTLFSTPLRDRLHYIARNRNQGKNHYVQWVRQTENANYSNEKTYAEMRVPNEAYRLLTLFRYWNVVHYFFPYKYAIDKNWHDVLMDQIPVFQQANSEQAYQLALYRMVAQIQDSHGFVSNTNKSVCLRCDLGRNWVPFEMTILDDKAIITRFYNDSLAAINNLKIGMVISHIDGETIHDRLERERPYVAASNESALRRNIAILMGIGPTEKAKLTIETDGQDSVLIVQRYAYSAFGRQAKESINSRNPVSRWLPNSIGYVNMGRLAAHQVDSVINTFMVAKAILFDVRHYPQGTMGQVLKHLNVTDKFVQFIVPDLTYPGMMKPGPVNSVSYRNKVHFKGKVIVLQNEETQSQAEFTIMALQTVPNVIVIGSQTAGADGGYIEIPLPGGYLATMTGQGIYYPDGRETQRIGIVPDVVVRPTIRGIQAGRDEVLERAIEAARQKK</sequence>
<dbReference type="Pfam" id="PF03572">
    <property type="entry name" value="Peptidase_S41"/>
    <property type="match status" value="1"/>
</dbReference>
<evidence type="ECO:0000313" key="3">
    <source>
        <dbReference type="Proteomes" id="UP000198598"/>
    </source>
</evidence>
<accession>A0A1I2A957</accession>
<reference evidence="2 3" key="1">
    <citation type="submission" date="2016-10" db="EMBL/GenBank/DDBJ databases">
        <authorList>
            <person name="de Groot N.N."/>
        </authorList>
    </citation>
    <scope>NUCLEOTIDE SEQUENCE [LARGE SCALE GENOMIC DNA]</scope>
    <source>
        <strain evidence="2 3">DSM 26130</strain>
    </source>
</reference>
<dbReference type="GO" id="GO:0007165">
    <property type="term" value="P:signal transduction"/>
    <property type="evidence" value="ECO:0007669"/>
    <property type="project" value="TreeGrafter"/>
</dbReference>
<dbReference type="Proteomes" id="UP000198598">
    <property type="component" value="Unassembled WGS sequence"/>
</dbReference>
<dbReference type="GO" id="GO:0008236">
    <property type="term" value="F:serine-type peptidase activity"/>
    <property type="evidence" value="ECO:0007669"/>
    <property type="project" value="InterPro"/>
</dbReference>
<dbReference type="OrthoDB" id="5379939at2"/>
<dbReference type="EMBL" id="FOLQ01000013">
    <property type="protein sequence ID" value="SFE40128.1"/>
    <property type="molecule type" value="Genomic_DNA"/>
</dbReference>